<feature type="domain" description="F-box" evidence="2">
    <location>
        <begin position="43"/>
        <end position="98"/>
    </location>
</feature>
<name>A0AAD8RSK3_LOLMU</name>
<dbReference type="PROSITE" id="PS50181">
    <property type="entry name" value="FBOX"/>
    <property type="match status" value="1"/>
</dbReference>
<evidence type="ECO:0000256" key="1">
    <source>
        <dbReference type="SAM" id="MobiDB-lite"/>
    </source>
</evidence>
<dbReference type="InterPro" id="IPR036047">
    <property type="entry name" value="F-box-like_dom_sf"/>
</dbReference>
<dbReference type="Pfam" id="PF12937">
    <property type="entry name" value="F-box-like"/>
    <property type="match status" value="1"/>
</dbReference>
<accession>A0AAD8RSK3</accession>
<feature type="region of interest" description="Disordered" evidence="1">
    <location>
        <begin position="1"/>
        <end position="43"/>
    </location>
</feature>
<dbReference type="SUPFAM" id="SSF81383">
    <property type="entry name" value="F-box domain"/>
    <property type="match status" value="1"/>
</dbReference>
<organism evidence="3 4">
    <name type="scientific">Lolium multiflorum</name>
    <name type="common">Italian ryegrass</name>
    <name type="synonym">Lolium perenne subsp. multiflorum</name>
    <dbReference type="NCBI Taxonomy" id="4521"/>
    <lineage>
        <taxon>Eukaryota</taxon>
        <taxon>Viridiplantae</taxon>
        <taxon>Streptophyta</taxon>
        <taxon>Embryophyta</taxon>
        <taxon>Tracheophyta</taxon>
        <taxon>Spermatophyta</taxon>
        <taxon>Magnoliopsida</taxon>
        <taxon>Liliopsida</taxon>
        <taxon>Poales</taxon>
        <taxon>Poaceae</taxon>
        <taxon>BOP clade</taxon>
        <taxon>Pooideae</taxon>
        <taxon>Poodae</taxon>
        <taxon>Poeae</taxon>
        <taxon>Poeae Chloroplast Group 2 (Poeae type)</taxon>
        <taxon>Loliodinae</taxon>
        <taxon>Loliinae</taxon>
        <taxon>Lolium</taxon>
    </lineage>
</organism>
<reference evidence="3" key="1">
    <citation type="submission" date="2023-07" db="EMBL/GenBank/DDBJ databases">
        <title>A chromosome-level genome assembly of Lolium multiflorum.</title>
        <authorList>
            <person name="Chen Y."/>
            <person name="Copetti D."/>
            <person name="Kolliker R."/>
            <person name="Studer B."/>
        </authorList>
    </citation>
    <scope>NUCLEOTIDE SEQUENCE</scope>
    <source>
        <strain evidence="3">02402/16</strain>
        <tissue evidence="3">Leaf</tissue>
    </source>
</reference>
<dbReference type="Pfam" id="PF23635">
    <property type="entry name" value="Beta-prop_AT5G49610-like"/>
    <property type="match status" value="1"/>
</dbReference>
<feature type="compositionally biased region" description="Low complexity" evidence="1">
    <location>
        <begin position="19"/>
        <end position="31"/>
    </location>
</feature>
<protein>
    <recommendedName>
        <fullName evidence="2">F-box domain-containing protein</fullName>
    </recommendedName>
</protein>
<evidence type="ECO:0000259" key="2">
    <source>
        <dbReference type="PROSITE" id="PS50181"/>
    </source>
</evidence>
<comment type="caution">
    <text evidence="3">The sequence shown here is derived from an EMBL/GenBank/DDBJ whole genome shotgun (WGS) entry which is preliminary data.</text>
</comment>
<dbReference type="InterPro" id="IPR001810">
    <property type="entry name" value="F-box_dom"/>
</dbReference>
<dbReference type="EMBL" id="JAUUTY010000005">
    <property type="protein sequence ID" value="KAK1629787.1"/>
    <property type="molecule type" value="Genomic_DNA"/>
</dbReference>
<dbReference type="CDD" id="cd09917">
    <property type="entry name" value="F-box_SF"/>
    <property type="match status" value="1"/>
</dbReference>
<feature type="compositionally biased region" description="Basic residues" evidence="1">
    <location>
        <begin position="1"/>
        <end position="16"/>
    </location>
</feature>
<dbReference type="Proteomes" id="UP001231189">
    <property type="component" value="Unassembled WGS sequence"/>
</dbReference>
<evidence type="ECO:0000313" key="4">
    <source>
        <dbReference type="Proteomes" id="UP001231189"/>
    </source>
</evidence>
<dbReference type="AlphaFoldDB" id="A0AAD8RSK3"/>
<sequence length="431" mass="48970">MTRKTGKKRGGSKPKPKPQTETPPSSSLPNSVSPPPSVEPPEEAPIDVLPVDVIPNIFRRLSLVDLLRAALACHRWCRVAARCLPRAAPLLGYFFHPVKTAQPPHIHQRDPTRYDAVFAPLDASSPRLSLDFAPDASRFELHDCHQGLLLLEPTVWVPRMILPRLLVLDPATHRRALLWPPPRDTVPDDHRWRRSRYYVGSALLSRAHPSKLCFEVVCFTIDGGHPRAWVASFDNDQCRWRALPLAEHVLVDFDPYWFETRGVHAAGKMYWHICNSSRVLELDLATLHFSYLLPPAALPGHHFKYRMGETPDGRLCVVTVENELMQRWVRGGGDTSDNGWVVEQEMDISKVYDTVPGLPKDRIRRKQSIMVMDVDVGQKWKLFIEMLGYGTYSFDCKTRKLDRLATKGGKEYGHPICAYFLAWPPAFLAQA</sequence>
<dbReference type="InterPro" id="IPR056594">
    <property type="entry name" value="AT5G49610-like_b-prop"/>
</dbReference>
<gene>
    <name evidence="3" type="ORF">QYE76_004102</name>
</gene>
<dbReference type="Gene3D" id="1.20.1280.50">
    <property type="match status" value="1"/>
</dbReference>
<proteinExistence type="predicted"/>
<keyword evidence="4" id="KW-1185">Reference proteome</keyword>
<dbReference type="PANTHER" id="PTHR33207">
    <property type="entry name" value="F-BOX DOMAIN CONTAINING PROTEIN-RELATED"/>
    <property type="match status" value="1"/>
</dbReference>
<evidence type="ECO:0000313" key="3">
    <source>
        <dbReference type="EMBL" id="KAK1629787.1"/>
    </source>
</evidence>